<dbReference type="InterPro" id="IPR025887">
    <property type="entry name" value="Glyco_hydro_31_N_dom"/>
</dbReference>
<dbReference type="Gene3D" id="2.60.40.1180">
    <property type="entry name" value="Golgi alpha-mannosidase II"/>
    <property type="match status" value="2"/>
</dbReference>
<keyword evidence="2 9" id="KW-0378">Hydrolase</keyword>
<dbReference type="InterPro" id="IPR013780">
    <property type="entry name" value="Glyco_hydro_b"/>
</dbReference>
<dbReference type="AlphaFoldDB" id="A0A1J5RID5"/>
<dbReference type="Pfam" id="PF13802">
    <property type="entry name" value="Gal_mutarotas_2"/>
    <property type="match status" value="1"/>
</dbReference>
<organism evidence="9">
    <name type="scientific">mine drainage metagenome</name>
    <dbReference type="NCBI Taxonomy" id="410659"/>
    <lineage>
        <taxon>unclassified sequences</taxon>
        <taxon>metagenomes</taxon>
        <taxon>ecological metagenomes</taxon>
    </lineage>
</organism>
<protein>
    <recommendedName>
        <fullName evidence="5">alpha-D-xyloside xylohydrolase</fullName>
        <ecNumber evidence="5">3.2.1.177</ecNumber>
    </recommendedName>
</protein>
<comment type="caution">
    <text evidence="9">The sequence shown here is derived from an EMBL/GenBank/DDBJ whole genome shotgun (WGS) entry which is preliminary data.</text>
</comment>
<dbReference type="GO" id="GO:0061634">
    <property type="term" value="F:alpha-D-xyloside xylohydrolase"/>
    <property type="evidence" value="ECO:0007669"/>
    <property type="project" value="UniProtKB-EC"/>
</dbReference>
<dbReference type="InterPro" id="IPR000322">
    <property type="entry name" value="Glyco_hydro_31_TIM"/>
</dbReference>
<gene>
    <name evidence="9" type="primary">yicI_3</name>
    <name evidence="9" type="ORF">GALL_262980</name>
</gene>
<evidence type="ECO:0000259" key="8">
    <source>
        <dbReference type="Pfam" id="PF21365"/>
    </source>
</evidence>
<dbReference type="InterPro" id="IPR017853">
    <property type="entry name" value="GH"/>
</dbReference>
<keyword evidence="3 9" id="KW-0326">Glycosidase</keyword>
<dbReference type="SUPFAM" id="SSF117125">
    <property type="entry name" value="Putative glucosidase YicI, C-terminal domain"/>
    <property type="match status" value="1"/>
</dbReference>
<comment type="catalytic activity">
    <reaction evidence="4">
        <text>Hydrolysis of terminal, non-reducing alpha-D-xylose residues with release of alpha-D-xylose.</text>
        <dbReference type="EC" id="3.2.1.177"/>
    </reaction>
</comment>
<dbReference type="Gene3D" id="2.60.40.1760">
    <property type="entry name" value="glycosyl hydrolase (family 31)"/>
    <property type="match status" value="1"/>
</dbReference>
<evidence type="ECO:0000259" key="6">
    <source>
        <dbReference type="Pfam" id="PF01055"/>
    </source>
</evidence>
<feature type="domain" description="Glycoside hydrolase family 31 TIM barrel" evidence="6">
    <location>
        <begin position="263"/>
        <end position="575"/>
    </location>
</feature>
<dbReference type="InterPro" id="IPR048395">
    <property type="entry name" value="Glyco_hydro_31_C"/>
</dbReference>
<dbReference type="CDD" id="cd06593">
    <property type="entry name" value="GH31_xylosidase_YicI"/>
    <property type="match status" value="1"/>
</dbReference>
<feature type="domain" description="Glycoside hydrolase family 31 N-terminal" evidence="7">
    <location>
        <begin position="57"/>
        <end position="220"/>
    </location>
</feature>
<dbReference type="InterPro" id="IPR050985">
    <property type="entry name" value="Alpha-glycosidase_related"/>
</dbReference>
<evidence type="ECO:0000313" key="9">
    <source>
        <dbReference type="EMBL" id="OIQ91759.1"/>
    </source>
</evidence>
<dbReference type="CDD" id="cd14752">
    <property type="entry name" value="GH31_N"/>
    <property type="match status" value="1"/>
</dbReference>
<dbReference type="InterPro" id="IPR011013">
    <property type="entry name" value="Gal_mutarotase_sf_dom"/>
</dbReference>
<dbReference type="GO" id="GO:0005975">
    <property type="term" value="P:carbohydrate metabolic process"/>
    <property type="evidence" value="ECO:0007669"/>
    <property type="project" value="InterPro"/>
</dbReference>
<dbReference type="Pfam" id="PF21365">
    <property type="entry name" value="Glyco_hydro_31_3rd"/>
    <property type="match status" value="1"/>
</dbReference>
<dbReference type="SUPFAM" id="SSF51445">
    <property type="entry name" value="(Trans)glycosidases"/>
    <property type="match status" value="1"/>
</dbReference>
<feature type="domain" description="Glycosyl hydrolase family 31 C-terminal" evidence="8">
    <location>
        <begin position="586"/>
        <end position="671"/>
    </location>
</feature>
<accession>A0A1J5RID5</accession>
<dbReference type="NCBIfam" id="NF007940">
    <property type="entry name" value="PRK10658.1"/>
    <property type="match status" value="1"/>
</dbReference>
<dbReference type="SUPFAM" id="SSF74650">
    <property type="entry name" value="Galactose mutarotase-like"/>
    <property type="match status" value="1"/>
</dbReference>
<comment type="similarity">
    <text evidence="1">Belongs to the glycosyl hydrolase 31 family.</text>
</comment>
<evidence type="ECO:0000256" key="2">
    <source>
        <dbReference type="ARBA" id="ARBA00022801"/>
    </source>
</evidence>
<dbReference type="FunFam" id="3.20.20.80:FF:000053">
    <property type="entry name" value="Alpha-xylosidase YicI"/>
    <property type="match status" value="1"/>
</dbReference>
<dbReference type="EC" id="3.2.1.177" evidence="5"/>
<reference evidence="9" key="1">
    <citation type="submission" date="2016-10" db="EMBL/GenBank/DDBJ databases">
        <title>Sequence of Gallionella enrichment culture.</title>
        <authorList>
            <person name="Poehlein A."/>
            <person name="Muehling M."/>
            <person name="Daniel R."/>
        </authorList>
    </citation>
    <scope>NUCLEOTIDE SEQUENCE</scope>
</reference>
<evidence type="ECO:0000256" key="5">
    <source>
        <dbReference type="ARBA" id="ARBA00066962"/>
    </source>
</evidence>
<evidence type="ECO:0000256" key="3">
    <source>
        <dbReference type="ARBA" id="ARBA00023295"/>
    </source>
</evidence>
<sequence length="756" mass="83127">MKFSDGYWQLPDGYTVLRAAEVRDIVADPDAGTLTVFATTHRIHGRGDTLNAALLTVTYSSPAPGVVRTRIAHHDGGVPPHPRFELTGVEGFTATVQATDDGGRLTTGDLEVSVRRGVGWHVEYRSAGRLLTASTTRSVASVTDDAGRAFVHEQLTITPGELVYGLGERFGPVVKNGQSVDIWNLDGGTSSEQAYKNVPFFLSSRGYGVLVDHPGKVSFEVGSEAVERTQFSVPGQVLEYLVFDGPTAKDVLRRYTALSGRAPRVPAWSFGLWLTTSFTTSYDEATVTSFVDGMAERDLPLSVFHFDCFWMREFHWTDFVWDPATFPEPAAMLARLTAKGLHISVWINPYIAQRSRLFVEGKARGYLVRRTDGSVWQTDLWQAGMALVDFTNPDARAWYSGYLRELLATGVDCFKTDFGERIPSEDVIYHDGSDPERMHNYYTHLYNQTVFETLVEVRGEGEAVLFARSATAGGQTMPVHWGGDNDSTFASMAETLRGGLSLGLSGFGYWSHDIGGFEGTPDPLVFKRWLAFGLLSSHSRLHGSGSVRVPWAFDDEAVEITRRFTHLKYRLMPYLAATAETAHTDGVPVVRHLMLEFGDDRSALSADTQYMLGESLLVAPVLDADGHVDVYVPDGVWTSLLDGSTVTGPRWVHQVHAASSLPVLVRPGTVLPWGNRTSRPDYDWADGVTLRAFELADGDRREVLVPEVGGGELTRFVVERIGDRLVASGPRTSVWRLQSGDDLAEAVDGHAELPLG</sequence>
<dbReference type="Gene3D" id="3.20.20.80">
    <property type="entry name" value="Glycosidases"/>
    <property type="match status" value="1"/>
</dbReference>
<evidence type="ECO:0000259" key="7">
    <source>
        <dbReference type="Pfam" id="PF13802"/>
    </source>
</evidence>
<dbReference type="GO" id="GO:0030246">
    <property type="term" value="F:carbohydrate binding"/>
    <property type="evidence" value="ECO:0007669"/>
    <property type="project" value="InterPro"/>
</dbReference>
<evidence type="ECO:0000256" key="4">
    <source>
        <dbReference type="ARBA" id="ARBA00052064"/>
    </source>
</evidence>
<dbReference type="EMBL" id="MLJW01000249">
    <property type="protein sequence ID" value="OIQ91759.1"/>
    <property type="molecule type" value="Genomic_DNA"/>
</dbReference>
<dbReference type="PANTHER" id="PTHR43053:SF4">
    <property type="entry name" value="MYOGENESIS-REGULATING GLYCOSIDASE"/>
    <property type="match status" value="1"/>
</dbReference>
<dbReference type="Pfam" id="PF01055">
    <property type="entry name" value="Glyco_hydro_31_2nd"/>
    <property type="match status" value="1"/>
</dbReference>
<name>A0A1J5RID5_9ZZZZ</name>
<dbReference type="SUPFAM" id="SSF51011">
    <property type="entry name" value="Glycosyl hydrolase domain"/>
    <property type="match status" value="1"/>
</dbReference>
<proteinExistence type="inferred from homology"/>
<evidence type="ECO:0000256" key="1">
    <source>
        <dbReference type="ARBA" id="ARBA00007806"/>
    </source>
</evidence>
<dbReference type="PANTHER" id="PTHR43053">
    <property type="entry name" value="GLYCOSIDASE FAMILY 31"/>
    <property type="match status" value="1"/>
</dbReference>